<dbReference type="AlphaFoldDB" id="A0A8E6B4F1"/>
<dbReference type="GO" id="GO:0015990">
    <property type="term" value="P:electron transport coupled proton transport"/>
    <property type="evidence" value="ECO:0007669"/>
    <property type="project" value="TreeGrafter"/>
</dbReference>
<feature type="transmembrane region" description="Helical" evidence="7">
    <location>
        <begin position="537"/>
        <end position="558"/>
    </location>
</feature>
<feature type="transmembrane region" description="Helical" evidence="7">
    <location>
        <begin position="447"/>
        <end position="468"/>
    </location>
</feature>
<dbReference type="PANTHER" id="PTHR43507">
    <property type="entry name" value="NADH-UBIQUINONE OXIDOREDUCTASE CHAIN 4"/>
    <property type="match status" value="1"/>
</dbReference>
<sequence length="583" mass="62726">MLSAETIRSLLPVLFGLPLVAALIVKLFGQKQSQARSLALVFALVHLGLTVDVILSAYLPLNSRPLDPNPVTRHSPIFLPEFVPGDPGSGHKASEIISTDVDSHTTTYNLLRFSDVDATGALKNPKMKSIQFFIGLDGLNVWMLGLTSLIMLSIVLVSWSGIQENAGSFYAWIFALQAGAIGVFLAFDIILFYVCFELTLIPLFFLIGNWGVGPTRREAARKLFLYTLGGGLITLVGIAGAVLMVYNHTGILTFSIPELSESVSQMLSKADGNTVAGARTLQIFLFLALAVGFAVKIPLVPLHTWLPGAYSEAPIGVTVMLSAILAKMGTFGLLRICLPLAPDATLVVGVPLLGVMGAVGIVYGAFCAFAQSDFKKLVAYSSVSHLGFVALALVAFNHEGMSGGMLHMVNHGLSTGAMFILVGLLIDRYGTTRIVDYSGMWAKLPKLTFFMMVIALASVGLPGLNNFISEMLMLFGLFDLRNANVTTISFGVVGGFGIFLSAWYTLTLVQRVFFGPLREPAPAVQGAIVKDLNRREYWAIAPLALGCLLLGIFPQVILTTMDRDIKALTIVADEARHRADHGK</sequence>
<feature type="transmembrane region" description="Helical" evidence="7">
    <location>
        <begin position="283"/>
        <end position="302"/>
    </location>
</feature>
<organism evidence="9 10">
    <name type="scientific">Telmatocola sphagniphila</name>
    <dbReference type="NCBI Taxonomy" id="1123043"/>
    <lineage>
        <taxon>Bacteria</taxon>
        <taxon>Pseudomonadati</taxon>
        <taxon>Planctomycetota</taxon>
        <taxon>Planctomycetia</taxon>
        <taxon>Gemmatales</taxon>
        <taxon>Gemmataceae</taxon>
    </lineage>
</organism>
<name>A0A8E6B4F1_9BACT</name>
<keyword evidence="10" id="KW-1185">Reference proteome</keyword>
<feature type="transmembrane region" description="Helical" evidence="7">
    <location>
        <begin position="223"/>
        <end position="246"/>
    </location>
</feature>
<dbReference type="PRINTS" id="PR01437">
    <property type="entry name" value="NUOXDRDTASE4"/>
</dbReference>
<evidence type="ECO:0000256" key="6">
    <source>
        <dbReference type="RuleBase" id="RU000320"/>
    </source>
</evidence>
<dbReference type="InterPro" id="IPR010227">
    <property type="entry name" value="NADH_Q_OxRdtase_chainM/4"/>
</dbReference>
<evidence type="ECO:0000256" key="4">
    <source>
        <dbReference type="ARBA" id="ARBA00022989"/>
    </source>
</evidence>
<feature type="transmembrane region" description="Helical" evidence="7">
    <location>
        <begin position="408"/>
        <end position="426"/>
    </location>
</feature>
<evidence type="ECO:0000256" key="2">
    <source>
        <dbReference type="ARBA" id="ARBA00009025"/>
    </source>
</evidence>
<feature type="transmembrane region" description="Helical" evidence="7">
    <location>
        <begin position="37"/>
        <end position="59"/>
    </location>
</feature>
<evidence type="ECO:0000256" key="1">
    <source>
        <dbReference type="ARBA" id="ARBA00004127"/>
    </source>
</evidence>
<dbReference type="GO" id="GO:0003954">
    <property type="term" value="F:NADH dehydrogenase activity"/>
    <property type="evidence" value="ECO:0007669"/>
    <property type="project" value="TreeGrafter"/>
</dbReference>
<keyword evidence="3 6" id="KW-0812">Transmembrane</keyword>
<dbReference type="GO" id="GO:0012505">
    <property type="term" value="C:endomembrane system"/>
    <property type="evidence" value="ECO:0007669"/>
    <property type="project" value="UniProtKB-SubCell"/>
</dbReference>
<proteinExistence type="inferred from homology"/>
<dbReference type="InterPro" id="IPR003918">
    <property type="entry name" value="NADH_UbQ_OxRdtase"/>
</dbReference>
<dbReference type="KEGG" id="tsph:KIH39_22290"/>
<feature type="transmembrane region" description="Helical" evidence="7">
    <location>
        <begin position="6"/>
        <end position="25"/>
    </location>
</feature>
<keyword evidence="5 7" id="KW-0472">Membrane</keyword>
<feature type="transmembrane region" description="Helical" evidence="7">
    <location>
        <begin position="141"/>
        <end position="162"/>
    </location>
</feature>
<accession>A0A8E6B4F1</accession>
<protein>
    <submittedName>
        <fullName evidence="9">NADH-quinone oxidoreductase subunit M</fullName>
    </submittedName>
</protein>
<gene>
    <name evidence="9" type="ORF">KIH39_22290</name>
</gene>
<evidence type="ECO:0000256" key="3">
    <source>
        <dbReference type="ARBA" id="ARBA00022692"/>
    </source>
</evidence>
<dbReference type="Proteomes" id="UP000676194">
    <property type="component" value="Chromosome"/>
</dbReference>
<dbReference type="InterPro" id="IPR001750">
    <property type="entry name" value="ND/Mrp_TM"/>
</dbReference>
<dbReference type="RefSeq" id="WP_213495537.1">
    <property type="nucleotide sequence ID" value="NZ_CP074694.1"/>
</dbReference>
<keyword evidence="4 7" id="KW-1133">Transmembrane helix</keyword>
<comment type="subcellular location">
    <subcellularLocation>
        <location evidence="1">Endomembrane system</location>
        <topology evidence="1">Multi-pass membrane protein</topology>
    </subcellularLocation>
    <subcellularLocation>
        <location evidence="6">Membrane</location>
        <topology evidence="6">Multi-pass membrane protein</topology>
    </subcellularLocation>
</comment>
<evidence type="ECO:0000256" key="7">
    <source>
        <dbReference type="SAM" id="Phobius"/>
    </source>
</evidence>
<feature type="transmembrane region" description="Helical" evidence="7">
    <location>
        <begin position="191"/>
        <end position="211"/>
    </location>
</feature>
<dbReference type="PANTHER" id="PTHR43507:SF1">
    <property type="entry name" value="NADH-UBIQUINONE OXIDOREDUCTASE CHAIN 4"/>
    <property type="match status" value="1"/>
</dbReference>
<comment type="similarity">
    <text evidence="2">Belongs to the complex I subunit 4 family.</text>
</comment>
<feature type="transmembrane region" description="Helical" evidence="7">
    <location>
        <begin position="346"/>
        <end position="370"/>
    </location>
</feature>
<evidence type="ECO:0000313" key="9">
    <source>
        <dbReference type="EMBL" id="QVL31546.1"/>
    </source>
</evidence>
<feature type="transmembrane region" description="Helical" evidence="7">
    <location>
        <begin position="377"/>
        <end position="396"/>
    </location>
</feature>
<evidence type="ECO:0000313" key="10">
    <source>
        <dbReference type="Proteomes" id="UP000676194"/>
    </source>
</evidence>
<feature type="domain" description="NADH:quinone oxidoreductase/Mrp antiporter transmembrane" evidence="8">
    <location>
        <begin position="187"/>
        <end position="490"/>
    </location>
</feature>
<dbReference type="GO" id="GO:0008137">
    <property type="term" value="F:NADH dehydrogenase (ubiquinone) activity"/>
    <property type="evidence" value="ECO:0007669"/>
    <property type="project" value="InterPro"/>
</dbReference>
<dbReference type="GO" id="GO:0048039">
    <property type="term" value="F:ubiquinone binding"/>
    <property type="evidence" value="ECO:0007669"/>
    <property type="project" value="TreeGrafter"/>
</dbReference>
<reference evidence="9" key="1">
    <citation type="submission" date="2021-05" db="EMBL/GenBank/DDBJ databases">
        <title>Complete genome sequence of the cellulolytic planctomycete Telmatocola sphagniphila SP2T and characterization of the first cellulase from planctomycetes.</title>
        <authorList>
            <person name="Rakitin A.L."/>
            <person name="Beletsky A.V."/>
            <person name="Naumoff D.G."/>
            <person name="Kulichevskaya I.S."/>
            <person name="Mardanov A.V."/>
            <person name="Ravin N.V."/>
            <person name="Dedysh S.N."/>
        </authorList>
    </citation>
    <scope>NUCLEOTIDE SEQUENCE</scope>
    <source>
        <strain evidence="9">SP2T</strain>
    </source>
</reference>
<evidence type="ECO:0000259" key="8">
    <source>
        <dbReference type="Pfam" id="PF00361"/>
    </source>
</evidence>
<dbReference type="GO" id="GO:0042773">
    <property type="term" value="P:ATP synthesis coupled electron transport"/>
    <property type="evidence" value="ECO:0007669"/>
    <property type="project" value="InterPro"/>
</dbReference>
<dbReference type="EMBL" id="CP074694">
    <property type="protein sequence ID" value="QVL31546.1"/>
    <property type="molecule type" value="Genomic_DNA"/>
</dbReference>
<dbReference type="Pfam" id="PF00361">
    <property type="entry name" value="Proton_antipo_M"/>
    <property type="match status" value="1"/>
</dbReference>
<feature type="transmembrane region" description="Helical" evidence="7">
    <location>
        <begin position="169"/>
        <end position="185"/>
    </location>
</feature>
<feature type="transmembrane region" description="Helical" evidence="7">
    <location>
        <begin position="488"/>
        <end position="509"/>
    </location>
</feature>
<feature type="transmembrane region" description="Helical" evidence="7">
    <location>
        <begin position="314"/>
        <end position="334"/>
    </location>
</feature>
<evidence type="ECO:0000256" key="5">
    <source>
        <dbReference type="ARBA" id="ARBA00023136"/>
    </source>
</evidence>
<dbReference type="GO" id="GO:0016020">
    <property type="term" value="C:membrane"/>
    <property type="evidence" value="ECO:0007669"/>
    <property type="project" value="UniProtKB-SubCell"/>
</dbReference>
<dbReference type="NCBIfam" id="TIGR01972">
    <property type="entry name" value="NDH_I_M"/>
    <property type="match status" value="1"/>
</dbReference>